<comment type="catalytic activity">
    <reaction evidence="50">
        <text>(2E)-decenoyl-[ACP] + NADPH + H(+) = decanoyl-[ACP] + NADP(+)</text>
        <dbReference type="Rhea" id="RHEA:41864"/>
        <dbReference type="Rhea" id="RHEA-COMP:9639"/>
        <dbReference type="Rhea" id="RHEA-COMP:9640"/>
        <dbReference type="ChEBI" id="CHEBI:15378"/>
        <dbReference type="ChEBI" id="CHEBI:57783"/>
        <dbReference type="ChEBI" id="CHEBI:58349"/>
        <dbReference type="ChEBI" id="CHEBI:78467"/>
        <dbReference type="ChEBI" id="CHEBI:78468"/>
    </reaction>
    <physiologicalReaction direction="left-to-right" evidence="50">
        <dbReference type="Rhea" id="RHEA:41865"/>
    </physiologicalReaction>
</comment>
<evidence type="ECO:0000256" key="26">
    <source>
        <dbReference type="ARBA" id="ARBA00047451"/>
    </source>
</evidence>
<evidence type="ECO:0000256" key="7">
    <source>
        <dbReference type="ARBA" id="ARBA00022799"/>
    </source>
</evidence>
<comment type="catalytic activity">
    <reaction evidence="30">
        <text>(2E)-hexenoyl-[ACP] + NADPH + H(+) = hexanoyl-[ACP] + NADP(+)</text>
        <dbReference type="Rhea" id="RHEA:41832"/>
        <dbReference type="Rhea" id="RHEA-COMP:9631"/>
        <dbReference type="Rhea" id="RHEA-COMP:9632"/>
        <dbReference type="ChEBI" id="CHEBI:15378"/>
        <dbReference type="ChEBI" id="CHEBI:57783"/>
        <dbReference type="ChEBI" id="CHEBI:58349"/>
        <dbReference type="ChEBI" id="CHEBI:78458"/>
        <dbReference type="ChEBI" id="CHEBI:78459"/>
    </reaction>
    <physiologicalReaction direction="left-to-right" evidence="30">
        <dbReference type="Rhea" id="RHEA:41833"/>
    </physiologicalReaction>
</comment>
<evidence type="ECO:0000256" key="41">
    <source>
        <dbReference type="ARBA" id="ARBA00048704"/>
    </source>
</evidence>
<dbReference type="GO" id="GO:0004312">
    <property type="term" value="F:fatty acid synthase activity"/>
    <property type="evidence" value="ECO:0007669"/>
    <property type="project" value="TreeGrafter"/>
</dbReference>
<evidence type="ECO:0000256" key="9">
    <source>
        <dbReference type="ARBA" id="ARBA00023002"/>
    </source>
</evidence>
<evidence type="ECO:0000313" key="61">
    <source>
        <dbReference type="Proteomes" id="UP000434172"/>
    </source>
</evidence>
<comment type="catalytic activity">
    <reaction evidence="41">
        <text>hexadecanoyl-[ACP] + H2O = hexadecanoate + holo-[ACP] + H(+)</text>
        <dbReference type="Rhea" id="RHEA:41932"/>
        <dbReference type="Rhea" id="RHEA-COMP:9652"/>
        <dbReference type="Rhea" id="RHEA-COMP:9685"/>
        <dbReference type="ChEBI" id="CHEBI:7896"/>
        <dbReference type="ChEBI" id="CHEBI:15377"/>
        <dbReference type="ChEBI" id="CHEBI:15378"/>
        <dbReference type="ChEBI" id="CHEBI:64479"/>
        <dbReference type="ChEBI" id="CHEBI:78483"/>
        <dbReference type="EC" id="3.1.2.14"/>
    </reaction>
    <physiologicalReaction direction="left-to-right" evidence="41">
        <dbReference type="Rhea" id="RHEA:41933"/>
    </physiologicalReaction>
</comment>
<accession>A0A8H3ZMW3</accession>
<gene>
    <name evidence="60" type="ORF">GQ607_013126</name>
</gene>
<dbReference type="GO" id="GO:0006633">
    <property type="term" value="P:fatty acid biosynthetic process"/>
    <property type="evidence" value="ECO:0007669"/>
    <property type="project" value="InterPro"/>
</dbReference>
<evidence type="ECO:0000256" key="22">
    <source>
        <dbReference type="ARBA" id="ARBA00047300"/>
    </source>
</evidence>
<dbReference type="Pfam" id="PF16197">
    <property type="entry name" value="KAsynt_C_assoc"/>
    <property type="match status" value="1"/>
</dbReference>
<dbReference type="InterPro" id="IPR049900">
    <property type="entry name" value="PKS_mFAS_DH"/>
</dbReference>
<dbReference type="GO" id="GO:0022857">
    <property type="term" value="F:transmembrane transporter activity"/>
    <property type="evidence" value="ECO:0007669"/>
    <property type="project" value="InterPro"/>
</dbReference>
<dbReference type="GO" id="GO:0141148">
    <property type="term" value="F:enoyl-[acyl-carrier-protein] reductase (NADPH) activity"/>
    <property type="evidence" value="ECO:0007669"/>
    <property type="project" value="UniProtKB-EC"/>
</dbReference>
<evidence type="ECO:0000256" key="2">
    <source>
        <dbReference type="ARBA" id="ARBA00005189"/>
    </source>
</evidence>
<evidence type="ECO:0000256" key="12">
    <source>
        <dbReference type="ARBA" id="ARBA00023351"/>
    </source>
</evidence>
<dbReference type="SUPFAM" id="SSF51735">
    <property type="entry name" value="NAD(P)-binding Rossmann-fold domains"/>
    <property type="match status" value="2"/>
</dbReference>
<dbReference type="InterPro" id="IPR020846">
    <property type="entry name" value="MFS_dom"/>
</dbReference>
<comment type="catalytic activity">
    <reaction evidence="42">
        <text>3-oxotetradecanoyl-[ACP] + NADPH + H(+) = (3R)-hydroxytetradecanoyl-[ACP] + NADP(+)</text>
        <dbReference type="Rhea" id="RHEA:41888"/>
        <dbReference type="Rhea" id="RHEA-COMP:9645"/>
        <dbReference type="Rhea" id="RHEA-COMP:9646"/>
        <dbReference type="ChEBI" id="CHEBI:15378"/>
        <dbReference type="ChEBI" id="CHEBI:57783"/>
        <dbReference type="ChEBI" id="CHEBI:58349"/>
        <dbReference type="ChEBI" id="CHEBI:78473"/>
        <dbReference type="ChEBI" id="CHEBI:78474"/>
    </reaction>
    <physiologicalReaction direction="left-to-right" evidence="42">
        <dbReference type="Rhea" id="RHEA:41889"/>
    </physiologicalReaction>
</comment>
<dbReference type="SUPFAM" id="SSF52151">
    <property type="entry name" value="FabD/lysophospholipase-like"/>
    <property type="match status" value="1"/>
</dbReference>
<dbReference type="Pfam" id="PF21089">
    <property type="entry name" value="PKS_DH_N"/>
    <property type="match status" value="1"/>
</dbReference>
<comment type="catalytic activity">
    <reaction evidence="18">
        <text>(3R)-hydroxyhexadecanoyl-[ACP] = (2E)-hexadecenoyl-[ACP] + H2O</text>
        <dbReference type="Rhea" id="RHEA:41908"/>
        <dbReference type="Rhea" id="RHEA-COMP:9650"/>
        <dbReference type="Rhea" id="RHEA-COMP:9651"/>
        <dbReference type="ChEBI" id="CHEBI:15377"/>
        <dbReference type="ChEBI" id="CHEBI:78480"/>
        <dbReference type="ChEBI" id="CHEBI:78481"/>
    </reaction>
    <physiologicalReaction direction="left-to-right" evidence="18">
        <dbReference type="Rhea" id="RHEA:41909"/>
    </physiologicalReaction>
</comment>
<evidence type="ECO:0000256" key="36">
    <source>
        <dbReference type="ARBA" id="ARBA00048420"/>
    </source>
</evidence>
<comment type="catalytic activity">
    <reaction evidence="40">
        <text>holo-[ACP] + acetyl-CoA = acetyl-[ACP] + CoA</text>
        <dbReference type="Rhea" id="RHEA:41788"/>
        <dbReference type="Rhea" id="RHEA-COMP:9621"/>
        <dbReference type="Rhea" id="RHEA-COMP:9685"/>
        <dbReference type="ChEBI" id="CHEBI:57287"/>
        <dbReference type="ChEBI" id="CHEBI:57288"/>
        <dbReference type="ChEBI" id="CHEBI:64479"/>
        <dbReference type="ChEBI" id="CHEBI:78446"/>
        <dbReference type="EC" id="2.3.1.38"/>
    </reaction>
    <physiologicalReaction direction="left-to-right" evidence="40">
        <dbReference type="Rhea" id="RHEA:41789"/>
    </physiologicalReaction>
</comment>
<proteinExistence type="inferred from homology"/>
<dbReference type="PROSITE" id="PS52019">
    <property type="entry name" value="PKS_MFAS_DH"/>
    <property type="match status" value="1"/>
</dbReference>
<feature type="domain" description="Ketosynthase family 3 (KS3)" evidence="58">
    <location>
        <begin position="2385"/>
        <end position="2848"/>
    </location>
</feature>
<dbReference type="InterPro" id="IPR016039">
    <property type="entry name" value="Thiolase-like"/>
</dbReference>
<evidence type="ECO:0000256" key="51">
    <source>
        <dbReference type="ARBA" id="ARBA00049533"/>
    </source>
</evidence>
<comment type="catalytic activity">
    <reaction evidence="34">
        <text>(2E)-dodecenoyl-[ACP] + NADPH + H(+) = dodecanoyl-[ACP] + NADP(+)</text>
        <dbReference type="Rhea" id="RHEA:41880"/>
        <dbReference type="Rhea" id="RHEA-COMP:9643"/>
        <dbReference type="Rhea" id="RHEA-COMP:9644"/>
        <dbReference type="ChEBI" id="CHEBI:15378"/>
        <dbReference type="ChEBI" id="CHEBI:57783"/>
        <dbReference type="ChEBI" id="CHEBI:58349"/>
        <dbReference type="ChEBI" id="CHEBI:65264"/>
        <dbReference type="ChEBI" id="CHEBI:78472"/>
    </reaction>
    <physiologicalReaction direction="left-to-right" evidence="34">
        <dbReference type="Rhea" id="RHEA:41881"/>
    </physiologicalReaction>
</comment>
<dbReference type="Pfam" id="PF08659">
    <property type="entry name" value="KR"/>
    <property type="match status" value="1"/>
</dbReference>
<dbReference type="InterPro" id="IPR014030">
    <property type="entry name" value="Ketoacyl_synth_N"/>
</dbReference>
<dbReference type="SUPFAM" id="SSF50129">
    <property type="entry name" value="GroES-like"/>
    <property type="match status" value="1"/>
</dbReference>
<dbReference type="InterPro" id="IPR016036">
    <property type="entry name" value="Malonyl_transacylase_ACP-bd"/>
</dbReference>
<evidence type="ECO:0000256" key="33">
    <source>
        <dbReference type="ARBA" id="ARBA00048051"/>
    </source>
</evidence>
<evidence type="ECO:0000256" key="50">
    <source>
        <dbReference type="ARBA" id="ARBA00049521"/>
    </source>
</evidence>
<comment type="catalytic activity">
    <reaction evidence="23">
        <text>hexanoyl-[ACP] + malonyl-[ACP] + H(+) = 3-oxooctanoyl-[ACP] + holo-[ACP] + CO2</text>
        <dbReference type="Rhea" id="RHEA:41836"/>
        <dbReference type="Rhea" id="RHEA-COMP:9623"/>
        <dbReference type="Rhea" id="RHEA-COMP:9632"/>
        <dbReference type="Rhea" id="RHEA-COMP:9633"/>
        <dbReference type="Rhea" id="RHEA-COMP:9685"/>
        <dbReference type="ChEBI" id="CHEBI:15378"/>
        <dbReference type="ChEBI" id="CHEBI:16526"/>
        <dbReference type="ChEBI" id="CHEBI:64479"/>
        <dbReference type="ChEBI" id="CHEBI:78449"/>
        <dbReference type="ChEBI" id="CHEBI:78459"/>
        <dbReference type="ChEBI" id="CHEBI:78460"/>
    </reaction>
    <physiologicalReaction direction="left-to-right" evidence="23">
        <dbReference type="Rhea" id="RHEA:41837"/>
    </physiologicalReaction>
</comment>
<evidence type="ECO:0000256" key="6">
    <source>
        <dbReference type="ARBA" id="ARBA00022679"/>
    </source>
</evidence>
<keyword evidence="54" id="KW-0812">Transmembrane</keyword>
<dbReference type="PANTHER" id="PTHR43775">
    <property type="entry name" value="FATTY ACID SYNTHASE"/>
    <property type="match status" value="1"/>
</dbReference>
<dbReference type="Pfam" id="PF00975">
    <property type="entry name" value="Thioesterase"/>
    <property type="match status" value="1"/>
</dbReference>
<dbReference type="GO" id="GO:0004313">
    <property type="term" value="F:[acyl-carrier-protein] S-acetyltransferase activity"/>
    <property type="evidence" value="ECO:0007669"/>
    <property type="project" value="UniProtKB-EC"/>
</dbReference>
<evidence type="ECO:0000256" key="31">
    <source>
        <dbReference type="ARBA" id="ARBA00047953"/>
    </source>
</evidence>
<feature type="compositionally biased region" description="Low complexity" evidence="53">
    <location>
        <begin position="3281"/>
        <end position="3293"/>
    </location>
</feature>
<dbReference type="InterPro" id="IPR029058">
    <property type="entry name" value="AB_hydrolase_fold"/>
</dbReference>
<comment type="catalytic activity">
    <reaction evidence="19">
        <text>(3R)-hydroxybutanoyl-[ACP] = (2E)-butenoyl-[ACP] + H2O</text>
        <dbReference type="Rhea" id="RHEA:41808"/>
        <dbReference type="Rhea" id="RHEA-COMP:9626"/>
        <dbReference type="Rhea" id="RHEA-COMP:9627"/>
        <dbReference type="ChEBI" id="CHEBI:15377"/>
        <dbReference type="ChEBI" id="CHEBI:78451"/>
        <dbReference type="ChEBI" id="CHEBI:78453"/>
    </reaction>
    <physiologicalReaction direction="left-to-right" evidence="19">
        <dbReference type="Rhea" id="RHEA:41809"/>
    </physiologicalReaction>
</comment>
<dbReference type="InterPro" id="IPR020807">
    <property type="entry name" value="PKS_DH"/>
</dbReference>
<evidence type="ECO:0000256" key="40">
    <source>
        <dbReference type="ARBA" id="ARBA00048691"/>
    </source>
</evidence>
<dbReference type="Gene3D" id="3.90.180.10">
    <property type="entry name" value="Medium-chain alcohol dehydrogenases, catalytic domain"/>
    <property type="match status" value="1"/>
</dbReference>
<dbReference type="EMBL" id="WOWK01000093">
    <property type="protein sequence ID" value="KAF0319646.1"/>
    <property type="molecule type" value="Genomic_DNA"/>
</dbReference>
<feature type="transmembrane region" description="Helical" evidence="54">
    <location>
        <begin position="463"/>
        <end position="485"/>
    </location>
</feature>
<dbReference type="InterPro" id="IPR021765">
    <property type="entry name" value="UstYa-like"/>
</dbReference>
<comment type="catalytic activity">
    <reaction evidence="49">
        <text>butanoyl-[ACP] + malonyl-[ACP] + H(+) = 3-oxohexanoyl-[ACP] + holo-[ACP] + CO2</text>
        <dbReference type="Rhea" id="RHEA:41820"/>
        <dbReference type="Rhea" id="RHEA-COMP:9623"/>
        <dbReference type="Rhea" id="RHEA-COMP:9628"/>
        <dbReference type="Rhea" id="RHEA-COMP:9629"/>
        <dbReference type="Rhea" id="RHEA-COMP:9685"/>
        <dbReference type="ChEBI" id="CHEBI:15378"/>
        <dbReference type="ChEBI" id="CHEBI:16526"/>
        <dbReference type="ChEBI" id="CHEBI:64479"/>
        <dbReference type="ChEBI" id="CHEBI:78449"/>
        <dbReference type="ChEBI" id="CHEBI:78454"/>
        <dbReference type="ChEBI" id="CHEBI:78456"/>
    </reaction>
    <physiologicalReaction direction="left-to-right" evidence="49">
        <dbReference type="Rhea" id="RHEA:41821"/>
    </physiologicalReaction>
</comment>
<comment type="caution">
    <text evidence="60">The sequence shown here is derived from an EMBL/GenBank/DDBJ whole genome shotgun (WGS) entry which is preliminary data.</text>
</comment>
<comment type="catalytic activity">
    <reaction evidence="27">
        <text>(2E)-butenoyl-[ACP] + NADPH + H(+) = butanoyl-[ACP] + NADP(+)</text>
        <dbReference type="Rhea" id="RHEA:41812"/>
        <dbReference type="Rhea" id="RHEA-COMP:9627"/>
        <dbReference type="Rhea" id="RHEA-COMP:9628"/>
        <dbReference type="ChEBI" id="CHEBI:15378"/>
        <dbReference type="ChEBI" id="CHEBI:57783"/>
        <dbReference type="ChEBI" id="CHEBI:58349"/>
        <dbReference type="ChEBI" id="CHEBI:78453"/>
        <dbReference type="ChEBI" id="CHEBI:78454"/>
    </reaction>
    <physiologicalReaction direction="left-to-right" evidence="27">
        <dbReference type="Rhea" id="RHEA:41813"/>
    </physiologicalReaction>
</comment>
<dbReference type="PROSITE" id="PS52004">
    <property type="entry name" value="KS3_2"/>
    <property type="match status" value="1"/>
</dbReference>
<feature type="compositionally biased region" description="Low complexity" evidence="53">
    <location>
        <begin position="2518"/>
        <end position="2529"/>
    </location>
</feature>
<evidence type="ECO:0000256" key="35">
    <source>
        <dbReference type="ARBA" id="ARBA00048289"/>
    </source>
</evidence>
<dbReference type="InterPro" id="IPR032821">
    <property type="entry name" value="PKS_assoc"/>
</dbReference>
<evidence type="ECO:0000256" key="42">
    <source>
        <dbReference type="ARBA" id="ARBA00048935"/>
    </source>
</evidence>
<evidence type="ECO:0000256" key="49">
    <source>
        <dbReference type="ARBA" id="ARBA00049449"/>
    </source>
</evidence>
<dbReference type="InterPro" id="IPR000028">
    <property type="entry name" value="Chloroperoxidase"/>
</dbReference>
<dbReference type="Gene3D" id="3.10.129.110">
    <property type="entry name" value="Polyketide synthase dehydratase"/>
    <property type="match status" value="1"/>
</dbReference>
<dbReference type="InterPro" id="IPR042104">
    <property type="entry name" value="PKS_dehydratase_sf"/>
</dbReference>
<keyword evidence="6" id="KW-0808">Transferase</keyword>
<dbReference type="Pfam" id="PF01328">
    <property type="entry name" value="Peroxidase_2"/>
    <property type="match status" value="1"/>
</dbReference>
<dbReference type="SMART" id="SM00826">
    <property type="entry name" value="PKS_DH"/>
    <property type="match status" value="1"/>
</dbReference>
<evidence type="ECO:0000313" key="60">
    <source>
        <dbReference type="EMBL" id="KAF0319646.1"/>
    </source>
</evidence>
<comment type="catalytic activity">
    <reaction evidence="47">
        <text>3-oxohexadecanoyl-[ACP] + NADPH + H(+) = (3R)-hydroxyhexadecanoyl-[ACP] + NADP(+)</text>
        <dbReference type="Rhea" id="RHEA:41904"/>
        <dbReference type="Rhea" id="RHEA-COMP:9649"/>
        <dbReference type="Rhea" id="RHEA-COMP:9650"/>
        <dbReference type="ChEBI" id="CHEBI:15378"/>
        <dbReference type="ChEBI" id="CHEBI:57783"/>
        <dbReference type="ChEBI" id="CHEBI:58349"/>
        <dbReference type="ChEBI" id="CHEBI:78478"/>
        <dbReference type="ChEBI" id="CHEBI:78480"/>
    </reaction>
    <physiologicalReaction direction="left-to-right" evidence="47">
        <dbReference type="Rhea" id="RHEA:41905"/>
    </physiologicalReaction>
</comment>
<dbReference type="SUPFAM" id="SSF53901">
    <property type="entry name" value="Thiolase-like"/>
    <property type="match status" value="1"/>
</dbReference>
<dbReference type="SMART" id="SM00829">
    <property type="entry name" value="PKS_ER"/>
    <property type="match status" value="1"/>
</dbReference>
<dbReference type="Pfam" id="PF11807">
    <property type="entry name" value="UstYa"/>
    <property type="match status" value="2"/>
</dbReference>
<evidence type="ECO:0000256" key="17">
    <source>
        <dbReference type="ARBA" id="ARBA00023399"/>
    </source>
</evidence>
<dbReference type="PROSITE" id="PS50850">
    <property type="entry name" value="MFS"/>
    <property type="match status" value="1"/>
</dbReference>
<evidence type="ECO:0000256" key="4">
    <source>
        <dbReference type="ARBA" id="ARBA00022553"/>
    </source>
</evidence>
<feature type="region of interest" description="Disordered" evidence="53">
    <location>
        <begin position="4564"/>
        <end position="4583"/>
    </location>
</feature>
<evidence type="ECO:0000256" key="38">
    <source>
        <dbReference type="ARBA" id="ARBA00048571"/>
    </source>
</evidence>
<dbReference type="InterPro" id="IPR036291">
    <property type="entry name" value="NAD(P)-bd_dom_sf"/>
</dbReference>
<feature type="transmembrane region" description="Helical" evidence="54">
    <location>
        <begin position="1967"/>
        <end position="1989"/>
    </location>
</feature>
<evidence type="ECO:0000256" key="48">
    <source>
        <dbReference type="ARBA" id="ARBA00049422"/>
    </source>
</evidence>
<comment type="catalytic activity">
    <reaction evidence="37">
        <text>a fatty acyl-[ACP] + malonyl-[ACP] + H(+) = a 3-oxoacyl-[ACP] + holo-[ACP] + CO2</text>
        <dbReference type="Rhea" id="RHEA:22836"/>
        <dbReference type="Rhea" id="RHEA-COMP:9623"/>
        <dbReference type="Rhea" id="RHEA-COMP:9685"/>
        <dbReference type="Rhea" id="RHEA-COMP:9916"/>
        <dbReference type="Rhea" id="RHEA-COMP:14125"/>
        <dbReference type="ChEBI" id="CHEBI:15378"/>
        <dbReference type="ChEBI" id="CHEBI:16526"/>
        <dbReference type="ChEBI" id="CHEBI:64479"/>
        <dbReference type="ChEBI" id="CHEBI:78449"/>
        <dbReference type="ChEBI" id="CHEBI:78776"/>
        <dbReference type="ChEBI" id="CHEBI:138651"/>
        <dbReference type="EC" id="2.3.1.41"/>
    </reaction>
    <physiologicalReaction direction="left-to-right" evidence="37">
        <dbReference type="Rhea" id="RHEA:22837"/>
    </physiologicalReaction>
</comment>
<evidence type="ECO:0000256" key="24">
    <source>
        <dbReference type="ARBA" id="ARBA00047400"/>
    </source>
</evidence>
<dbReference type="InterPro" id="IPR014043">
    <property type="entry name" value="Acyl_transferase_dom"/>
</dbReference>
<feature type="transmembrane region" description="Helical" evidence="54">
    <location>
        <begin position="395"/>
        <end position="415"/>
    </location>
</feature>
<keyword evidence="3" id="KW-0596">Phosphopantetheine</keyword>
<dbReference type="Gene3D" id="3.40.47.10">
    <property type="match status" value="1"/>
</dbReference>
<evidence type="ECO:0000256" key="27">
    <source>
        <dbReference type="ARBA" id="ARBA00047500"/>
    </source>
</evidence>
<comment type="catalytic activity">
    <reaction evidence="25">
        <text>3-oxodecanoyl-[ACP] + NADPH + H(+) = (3R)-hydroxydecanoyl-[ACP] + NADP(+)</text>
        <dbReference type="Rhea" id="RHEA:41856"/>
        <dbReference type="Rhea" id="RHEA-COMP:9637"/>
        <dbReference type="Rhea" id="RHEA-COMP:9638"/>
        <dbReference type="ChEBI" id="CHEBI:15378"/>
        <dbReference type="ChEBI" id="CHEBI:57783"/>
        <dbReference type="ChEBI" id="CHEBI:58349"/>
        <dbReference type="ChEBI" id="CHEBI:78464"/>
        <dbReference type="ChEBI" id="CHEBI:78466"/>
    </reaction>
    <physiologicalReaction direction="left-to-right" evidence="25">
        <dbReference type="Rhea" id="RHEA:41857"/>
    </physiologicalReaction>
</comment>
<keyword evidence="4" id="KW-0597">Phosphoprotein</keyword>
<dbReference type="InterPro" id="IPR020806">
    <property type="entry name" value="PKS_PP-bd"/>
</dbReference>
<feature type="transmembrane region" description="Helical" evidence="54">
    <location>
        <begin position="497"/>
        <end position="516"/>
    </location>
</feature>
<evidence type="ECO:0000256" key="37">
    <source>
        <dbReference type="ARBA" id="ARBA00048506"/>
    </source>
</evidence>
<comment type="pathway">
    <text evidence="2">Lipid metabolism.</text>
</comment>
<dbReference type="Pfam" id="PF00109">
    <property type="entry name" value="ketoacyl-synt"/>
    <property type="match status" value="1"/>
</dbReference>
<evidence type="ECO:0000256" key="46">
    <source>
        <dbReference type="ARBA" id="ARBA00049263"/>
    </source>
</evidence>
<keyword evidence="54" id="KW-1133">Transmembrane helix</keyword>
<comment type="catalytic activity">
    <reaction evidence="45">
        <text>(2E)-tetradecenoyl-[ACP] + NADPH + H(+) = tetradecanoyl-[ACP] + NADP(+)</text>
        <dbReference type="Rhea" id="RHEA:41896"/>
        <dbReference type="Rhea" id="RHEA-COMP:9647"/>
        <dbReference type="Rhea" id="RHEA-COMP:9648"/>
        <dbReference type="ChEBI" id="CHEBI:15378"/>
        <dbReference type="ChEBI" id="CHEBI:57783"/>
        <dbReference type="ChEBI" id="CHEBI:58349"/>
        <dbReference type="ChEBI" id="CHEBI:78475"/>
        <dbReference type="ChEBI" id="CHEBI:78477"/>
    </reaction>
    <physiologicalReaction direction="left-to-right" evidence="45">
        <dbReference type="Rhea" id="RHEA:41897"/>
    </physiologicalReaction>
</comment>
<evidence type="ECO:0000259" key="59">
    <source>
        <dbReference type="PROSITE" id="PS52019"/>
    </source>
</evidence>
<dbReference type="SMART" id="SM00822">
    <property type="entry name" value="PKS_KR"/>
    <property type="match status" value="1"/>
</dbReference>
<comment type="catalytic activity">
    <reaction evidence="15">
        <text>a (3R)-hydroxyacyl-[ACP] = a (2E)-enoyl-[ACP] + H2O</text>
        <dbReference type="Rhea" id="RHEA:13097"/>
        <dbReference type="Rhea" id="RHEA-COMP:9925"/>
        <dbReference type="Rhea" id="RHEA-COMP:9945"/>
        <dbReference type="ChEBI" id="CHEBI:15377"/>
        <dbReference type="ChEBI" id="CHEBI:78784"/>
        <dbReference type="ChEBI" id="CHEBI:78827"/>
        <dbReference type="EC" id="4.2.1.59"/>
    </reaction>
    <physiologicalReaction direction="left-to-right" evidence="15">
        <dbReference type="Rhea" id="RHEA:13098"/>
    </physiologicalReaction>
</comment>
<evidence type="ECO:0000256" key="21">
    <source>
        <dbReference type="ARBA" id="ARBA00035112"/>
    </source>
</evidence>
<evidence type="ECO:0000256" key="3">
    <source>
        <dbReference type="ARBA" id="ARBA00022450"/>
    </source>
</evidence>
<feature type="region of interest" description="C-terminal hotdog fold" evidence="52">
    <location>
        <begin position="3564"/>
        <end position="3734"/>
    </location>
</feature>
<evidence type="ECO:0000256" key="29">
    <source>
        <dbReference type="ARBA" id="ARBA00047810"/>
    </source>
</evidence>
<evidence type="ECO:0000256" key="28">
    <source>
        <dbReference type="ARBA" id="ARBA00047578"/>
    </source>
</evidence>
<dbReference type="GO" id="GO:0031177">
    <property type="term" value="F:phosphopantetheine binding"/>
    <property type="evidence" value="ECO:0007669"/>
    <property type="project" value="InterPro"/>
</dbReference>
<dbReference type="InterPro" id="IPR049551">
    <property type="entry name" value="PKS_DH_C"/>
</dbReference>
<dbReference type="GO" id="GO:0004601">
    <property type="term" value="F:peroxidase activity"/>
    <property type="evidence" value="ECO:0007669"/>
    <property type="project" value="InterPro"/>
</dbReference>
<feature type="transmembrane region" description="Helical" evidence="54">
    <location>
        <begin position="561"/>
        <end position="580"/>
    </location>
</feature>
<evidence type="ECO:0000256" key="20">
    <source>
        <dbReference type="ARBA" id="ARBA00023442"/>
    </source>
</evidence>
<dbReference type="InterPro" id="IPR011701">
    <property type="entry name" value="MFS"/>
</dbReference>
<comment type="catalytic activity">
    <reaction evidence="12">
        <text>(3R)-hydroxydodecanoyl-[ACP] = (2E)-dodecenoyl-[ACP] + H2O</text>
        <dbReference type="Rhea" id="RHEA:41876"/>
        <dbReference type="Rhea" id="RHEA-COMP:9642"/>
        <dbReference type="Rhea" id="RHEA-COMP:9643"/>
        <dbReference type="ChEBI" id="CHEBI:15377"/>
        <dbReference type="ChEBI" id="CHEBI:78470"/>
        <dbReference type="ChEBI" id="CHEBI:78472"/>
    </reaction>
    <physiologicalReaction direction="left-to-right" evidence="12">
        <dbReference type="Rhea" id="RHEA:41877"/>
    </physiologicalReaction>
</comment>
<dbReference type="InterPro" id="IPR036259">
    <property type="entry name" value="MFS_trans_sf"/>
</dbReference>
<feature type="transmembrane region" description="Helical" evidence="54">
    <location>
        <begin position="1814"/>
        <end position="1833"/>
    </location>
</feature>
<feature type="region of interest" description="N-terminal hotdog fold" evidence="52">
    <location>
        <begin position="3379"/>
        <end position="3527"/>
    </location>
</feature>
<evidence type="ECO:0000256" key="15">
    <source>
        <dbReference type="ARBA" id="ARBA00023394"/>
    </source>
</evidence>
<feature type="active site" description="Proton donor; for dehydratase activity" evidence="52">
    <location>
        <position position="3626"/>
    </location>
</feature>
<keyword evidence="10" id="KW-0511">Multifunctional enzyme</keyword>
<dbReference type="GO" id="GO:0043386">
    <property type="term" value="P:mycotoxin biosynthetic process"/>
    <property type="evidence" value="ECO:0007669"/>
    <property type="project" value="InterPro"/>
</dbReference>
<evidence type="ECO:0000259" key="58">
    <source>
        <dbReference type="PROSITE" id="PS52004"/>
    </source>
</evidence>
<dbReference type="SUPFAM" id="SSF47336">
    <property type="entry name" value="ACP-like"/>
    <property type="match status" value="1"/>
</dbReference>
<comment type="similarity">
    <text evidence="21">Belongs to the ustYa family.</text>
</comment>
<feature type="transmembrane region" description="Helical" evidence="54">
    <location>
        <begin position="96"/>
        <end position="115"/>
    </location>
</feature>
<evidence type="ECO:0000256" key="10">
    <source>
        <dbReference type="ARBA" id="ARBA00023268"/>
    </source>
</evidence>
<dbReference type="InterPro" id="IPR011032">
    <property type="entry name" value="GroES-like_sf"/>
</dbReference>
<dbReference type="SMART" id="SM00827">
    <property type="entry name" value="PKS_AT"/>
    <property type="match status" value="1"/>
</dbReference>
<dbReference type="Gene3D" id="3.40.366.10">
    <property type="entry name" value="Malonyl-Coenzyme A Acyl Carrier Protein, domain 2"/>
    <property type="match status" value="1"/>
</dbReference>
<dbReference type="Gene3D" id="1.10.489.10">
    <property type="entry name" value="Chloroperoxidase-like"/>
    <property type="match status" value="1"/>
</dbReference>
<organism evidence="60 61">
    <name type="scientific">Colletotrichum asianum</name>
    <dbReference type="NCBI Taxonomy" id="702518"/>
    <lineage>
        <taxon>Eukaryota</taxon>
        <taxon>Fungi</taxon>
        <taxon>Dikarya</taxon>
        <taxon>Ascomycota</taxon>
        <taxon>Pezizomycotina</taxon>
        <taxon>Sordariomycetes</taxon>
        <taxon>Hypocreomycetidae</taxon>
        <taxon>Glomerellales</taxon>
        <taxon>Glomerellaceae</taxon>
        <taxon>Colletotrichum</taxon>
        <taxon>Colletotrichum gloeosporioides species complex</taxon>
    </lineage>
</organism>
<evidence type="ECO:0000256" key="32">
    <source>
        <dbReference type="ARBA" id="ARBA00047961"/>
    </source>
</evidence>
<comment type="catalytic activity">
    <reaction evidence="22">
        <text>3-oxooctadecanoyl-[ACP] + NADPH + H(+) = (3R)-hydroxyoctadecanoyl-[ACP] + NADP(+)</text>
        <dbReference type="Rhea" id="RHEA:41920"/>
        <dbReference type="Rhea" id="RHEA-COMP:9653"/>
        <dbReference type="Rhea" id="RHEA-COMP:9654"/>
        <dbReference type="ChEBI" id="CHEBI:15378"/>
        <dbReference type="ChEBI" id="CHEBI:57783"/>
        <dbReference type="ChEBI" id="CHEBI:58349"/>
        <dbReference type="ChEBI" id="CHEBI:78487"/>
        <dbReference type="ChEBI" id="CHEBI:78488"/>
    </reaction>
    <physiologicalReaction direction="left-to-right" evidence="22">
        <dbReference type="Rhea" id="RHEA:41921"/>
    </physiologicalReaction>
</comment>
<dbReference type="GO" id="GO:0016297">
    <property type="term" value="F:fatty acyl-[ACP] hydrolase activity"/>
    <property type="evidence" value="ECO:0007669"/>
    <property type="project" value="UniProtKB-EC"/>
</dbReference>
<evidence type="ECO:0000259" key="56">
    <source>
        <dbReference type="PROSITE" id="PS50850"/>
    </source>
</evidence>
<comment type="catalytic activity">
    <reaction evidence="33">
        <text>hexadecanoyl-[ACP] + malonyl-[ACP] + H(+) = 3-oxooctadecanoyl-[ACP] + holo-[ACP] + CO2</text>
        <dbReference type="Rhea" id="RHEA:41916"/>
        <dbReference type="Rhea" id="RHEA-COMP:9623"/>
        <dbReference type="Rhea" id="RHEA-COMP:9652"/>
        <dbReference type="Rhea" id="RHEA-COMP:9653"/>
        <dbReference type="Rhea" id="RHEA-COMP:9685"/>
        <dbReference type="ChEBI" id="CHEBI:15378"/>
        <dbReference type="ChEBI" id="CHEBI:16526"/>
        <dbReference type="ChEBI" id="CHEBI:64479"/>
        <dbReference type="ChEBI" id="CHEBI:78449"/>
        <dbReference type="ChEBI" id="CHEBI:78483"/>
        <dbReference type="ChEBI" id="CHEBI:78487"/>
    </reaction>
    <physiologicalReaction direction="left-to-right" evidence="33">
        <dbReference type="Rhea" id="RHEA:41917"/>
    </physiologicalReaction>
</comment>
<evidence type="ECO:0000256" key="19">
    <source>
        <dbReference type="ARBA" id="ARBA00023402"/>
    </source>
</evidence>
<dbReference type="GO" id="GO:0004315">
    <property type="term" value="F:3-oxoacyl-[acyl-carrier-protein] synthase activity"/>
    <property type="evidence" value="ECO:0007669"/>
    <property type="project" value="UniProtKB-EC"/>
</dbReference>
<dbReference type="Pfam" id="PF02801">
    <property type="entry name" value="Ketoacyl-synt_C"/>
    <property type="match status" value="1"/>
</dbReference>
<evidence type="ECO:0000256" key="18">
    <source>
        <dbReference type="ARBA" id="ARBA00023401"/>
    </source>
</evidence>
<dbReference type="SMART" id="SM00825">
    <property type="entry name" value="PKS_KS"/>
    <property type="match status" value="1"/>
</dbReference>
<feature type="domain" description="Heme haloperoxidase family profile" evidence="57">
    <location>
        <begin position="579"/>
        <end position="786"/>
    </location>
</feature>
<dbReference type="GO" id="GO:0019171">
    <property type="term" value="F:(3R)-hydroxyacyl-[acyl-carrier-protein] dehydratase activity"/>
    <property type="evidence" value="ECO:0007669"/>
    <property type="project" value="UniProtKB-EC"/>
</dbReference>
<evidence type="ECO:0000256" key="5">
    <source>
        <dbReference type="ARBA" id="ARBA00022603"/>
    </source>
</evidence>
<evidence type="ECO:0000256" key="39">
    <source>
        <dbReference type="ARBA" id="ARBA00048650"/>
    </source>
</evidence>
<protein>
    <submittedName>
        <fullName evidence="60">KR domain-containing protein</fullName>
    </submittedName>
</protein>
<dbReference type="InterPro" id="IPR041694">
    <property type="entry name" value="ADH_N_2"/>
</dbReference>
<evidence type="ECO:0000256" key="30">
    <source>
        <dbReference type="ARBA" id="ARBA00047897"/>
    </source>
</evidence>
<comment type="catalytic activity">
    <reaction evidence="51">
        <text>octanoyl-[ACP] + malonyl-[ACP] + H(+) = 3-oxodecanoyl-[ACP] + holo-[ACP] + CO2</text>
        <dbReference type="Rhea" id="RHEA:41852"/>
        <dbReference type="Rhea" id="RHEA-COMP:9623"/>
        <dbReference type="Rhea" id="RHEA-COMP:9636"/>
        <dbReference type="Rhea" id="RHEA-COMP:9637"/>
        <dbReference type="Rhea" id="RHEA-COMP:9685"/>
        <dbReference type="ChEBI" id="CHEBI:15378"/>
        <dbReference type="ChEBI" id="CHEBI:16526"/>
        <dbReference type="ChEBI" id="CHEBI:64479"/>
        <dbReference type="ChEBI" id="CHEBI:78449"/>
        <dbReference type="ChEBI" id="CHEBI:78463"/>
        <dbReference type="ChEBI" id="CHEBI:78464"/>
    </reaction>
    <physiologicalReaction direction="left-to-right" evidence="51">
        <dbReference type="Rhea" id="RHEA:41853"/>
    </physiologicalReaction>
</comment>
<evidence type="ECO:0000256" key="47">
    <source>
        <dbReference type="ARBA" id="ARBA00049414"/>
    </source>
</evidence>
<feature type="transmembrane region" description="Helical" evidence="54">
    <location>
        <begin position="1786"/>
        <end position="1808"/>
    </location>
</feature>
<dbReference type="InterPro" id="IPR049552">
    <property type="entry name" value="PKS_DH_N"/>
</dbReference>
<comment type="catalytic activity">
    <reaction evidence="26">
        <text>tetradecanoyl-[ACP] + malonyl-[ACP] + H(+) = 3-oxohexadecanoyl-[ACP] + holo-[ACP] + CO2</text>
        <dbReference type="Rhea" id="RHEA:41900"/>
        <dbReference type="Rhea" id="RHEA-COMP:9623"/>
        <dbReference type="Rhea" id="RHEA-COMP:9648"/>
        <dbReference type="Rhea" id="RHEA-COMP:9649"/>
        <dbReference type="Rhea" id="RHEA-COMP:9685"/>
        <dbReference type="ChEBI" id="CHEBI:15378"/>
        <dbReference type="ChEBI" id="CHEBI:16526"/>
        <dbReference type="ChEBI" id="CHEBI:64479"/>
        <dbReference type="ChEBI" id="CHEBI:78449"/>
        <dbReference type="ChEBI" id="CHEBI:78477"/>
        <dbReference type="ChEBI" id="CHEBI:78478"/>
    </reaction>
    <physiologicalReaction direction="left-to-right" evidence="26">
        <dbReference type="Rhea" id="RHEA:41901"/>
    </physiologicalReaction>
</comment>
<evidence type="ECO:0000256" key="13">
    <source>
        <dbReference type="ARBA" id="ARBA00023373"/>
    </source>
</evidence>
<dbReference type="SUPFAM" id="SSF103473">
    <property type="entry name" value="MFS general substrate transporter"/>
    <property type="match status" value="2"/>
</dbReference>
<feature type="transmembrane region" description="Helical" evidence="54">
    <location>
        <begin position="422"/>
        <end position="443"/>
    </location>
</feature>
<evidence type="ECO:0000256" key="44">
    <source>
        <dbReference type="ARBA" id="ARBA00049109"/>
    </source>
</evidence>
<comment type="catalytic activity">
    <reaction evidence="28">
        <text>dodecanoyl-[ACP] + malonyl-[ACP] + H(+) = 3-oxotetradecanoyl-[ACP] + holo-[ACP] + CO2</text>
        <dbReference type="Rhea" id="RHEA:41884"/>
        <dbReference type="Rhea" id="RHEA-COMP:9623"/>
        <dbReference type="Rhea" id="RHEA-COMP:9644"/>
        <dbReference type="Rhea" id="RHEA-COMP:9645"/>
        <dbReference type="Rhea" id="RHEA-COMP:9685"/>
        <dbReference type="ChEBI" id="CHEBI:15378"/>
        <dbReference type="ChEBI" id="CHEBI:16526"/>
        <dbReference type="ChEBI" id="CHEBI:64479"/>
        <dbReference type="ChEBI" id="CHEBI:65264"/>
        <dbReference type="ChEBI" id="CHEBI:78449"/>
        <dbReference type="ChEBI" id="CHEBI:78473"/>
    </reaction>
    <physiologicalReaction direction="left-to-right" evidence="28">
        <dbReference type="Rhea" id="RHEA:41885"/>
    </physiologicalReaction>
</comment>
<comment type="catalytic activity">
    <reaction evidence="11">
        <text>(3R)-hydroxyoctanoyl-[ACP] = (2E)-octenoyl-[ACP] + H2O</text>
        <dbReference type="Rhea" id="RHEA:41844"/>
        <dbReference type="Rhea" id="RHEA-COMP:9634"/>
        <dbReference type="Rhea" id="RHEA-COMP:9635"/>
        <dbReference type="ChEBI" id="CHEBI:15377"/>
        <dbReference type="ChEBI" id="CHEBI:78461"/>
        <dbReference type="ChEBI" id="CHEBI:78462"/>
    </reaction>
    <physiologicalReaction direction="left-to-right" evidence="11">
        <dbReference type="Rhea" id="RHEA:41845"/>
    </physiologicalReaction>
</comment>
<feature type="region of interest" description="Disordered" evidence="53">
    <location>
        <begin position="2422"/>
        <end position="2453"/>
    </location>
</feature>
<evidence type="ECO:0000256" key="23">
    <source>
        <dbReference type="ARBA" id="ARBA00047394"/>
    </source>
</evidence>
<reference evidence="60 61" key="1">
    <citation type="submission" date="2019-12" db="EMBL/GenBank/DDBJ databases">
        <title>A genome sequence resource for the geographically widespread anthracnose pathogen Colletotrichum asianum.</title>
        <authorList>
            <person name="Meng Y."/>
        </authorList>
    </citation>
    <scope>NUCLEOTIDE SEQUENCE [LARGE SCALE GENOMIC DNA]</scope>
    <source>
        <strain evidence="60 61">ICMP 18580</strain>
    </source>
</reference>
<comment type="catalytic activity">
    <reaction evidence="44">
        <text>decanoyl-[ACP] + malonyl-[ACP] + H(+) = 3-oxododecanoyl-[ACP] + holo-[ACP] + CO2</text>
        <dbReference type="Rhea" id="RHEA:41868"/>
        <dbReference type="Rhea" id="RHEA-COMP:9623"/>
        <dbReference type="Rhea" id="RHEA-COMP:9640"/>
        <dbReference type="Rhea" id="RHEA-COMP:9641"/>
        <dbReference type="Rhea" id="RHEA-COMP:9685"/>
        <dbReference type="ChEBI" id="CHEBI:15378"/>
        <dbReference type="ChEBI" id="CHEBI:16526"/>
        <dbReference type="ChEBI" id="CHEBI:64479"/>
        <dbReference type="ChEBI" id="CHEBI:78449"/>
        <dbReference type="ChEBI" id="CHEBI:78468"/>
        <dbReference type="ChEBI" id="CHEBI:78469"/>
    </reaction>
    <physiologicalReaction direction="left-to-right" evidence="44">
        <dbReference type="Rhea" id="RHEA:41869"/>
    </physiologicalReaction>
</comment>
<name>A0A8H3ZMW3_9PEZI</name>
<comment type="catalytic activity">
    <reaction evidence="31">
        <text>3-oxobutanoyl-[ACP] + NADPH + H(+) = (3R)-hydroxybutanoyl-[ACP] + NADP(+)</text>
        <dbReference type="Rhea" id="RHEA:41804"/>
        <dbReference type="Rhea" id="RHEA-COMP:9625"/>
        <dbReference type="Rhea" id="RHEA-COMP:9626"/>
        <dbReference type="ChEBI" id="CHEBI:15378"/>
        <dbReference type="ChEBI" id="CHEBI:57783"/>
        <dbReference type="ChEBI" id="CHEBI:58349"/>
        <dbReference type="ChEBI" id="CHEBI:78450"/>
        <dbReference type="ChEBI" id="CHEBI:78451"/>
    </reaction>
    <physiologicalReaction direction="left-to-right" evidence="31">
        <dbReference type="Rhea" id="RHEA:41805"/>
    </physiologicalReaction>
</comment>
<dbReference type="InterPro" id="IPR036851">
    <property type="entry name" value="Chloroperoxidase-like_sf"/>
</dbReference>
<evidence type="ECO:0000256" key="25">
    <source>
        <dbReference type="ARBA" id="ARBA00047440"/>
    </source>
</evidence>
<sequence>MAQTTAVSFEEGSSWRTMPHKDQLLVLCISRLSEPITRTSFSTYIYYQLQSLDPSLSSAEIVRQATWMQTALTAMVALVSLPTSRVADSPRVGRKGVLLMSMAVLGTSTLCFGFIRSFAQAMVLRIIEGTFSGGTLVVRTMIPEIVPGKRHRVKAFLLLPLAFNIGALAGPPLAGLLVAYAQSHAATNDFLGRWTYAPPMLMASGIIYGAFLAVFFLLEETLPALRDQPDIGIRIKKAVVRLWRRYRSRAEFKFGYEPANTRDSEDTQDSDPLLSPQADDEAQRRKREPTPAPAGSKLPLRKALTANVLLATSCQAMLDGLTAGYNTLWPLFLSDPPASAVMKGEENSSSPLRFSGGAGLQPYQIALTLTILAVTALPLQIWVYPRVSYKLKPIGTLRCFLWCPALAFALSPLIAVTVKFPILMWLVIAVVQLLMVLTSAMVVPSATLMTNNSAPSPAALAATHGLAMTLSAVARTIGPFAVGYVYAATQASRNGGLAWWLMAGTATCICIISWFVKDGTDQDTTATPAREIAVAPCATYLALFMDLVYRRFNSTMALSRFLCLLSVLYPLTVASHHGSFDRWHPPGPGDVRCPCPMLNALANHDFLPANGRGISLEITTRALRDGINVDPYVSQLLFDHAIKTNPDPNAATFDLDHLNRHGIIEHDASLTRPDNSSGDPSVFDPEVFEETLQYWPDPIVSVKQGAAARLGRIRTSAGTNVDFEMRLEDNFRGLGEVAGFYLTLGDRVAGTVNRTWLTYFLEKEFLPVQFGWTRPHDPITLESLQAVMTKVYEATKDIIDEERHQGNSRPRRDADQQHVLGGRPVGLATPLVRYTSPTLVFSFLVLLEMAASKNPFLIQDATAARSYGSARSLAAPLFLIHDASGNIFSYLKLGLLGGTRIVYGISDPHFGHEGGAWLSVDELARHYIKLVKKVMLRGDILLGGWSFGGIVAIQMAHMLATEGRGLVCSGLILIDTIYLSPSRSLGSDANSNLAPSMPANVTPDTRDEILVSLVRCHMLCSSWSPPSWACLRVPQAVLIKAADPISGQLGGQSEHIGDREPTGDRNLSLCRLDAQRHLIDVGWSETQPGLVTAVIDTPGHHYALFADENVYPLNYGYYVPEPIPYDIFSNVSLMEQRIAELEYANVATGVKANSQYGVYIDDSGRQQFLYPKITINNTEAYVISGLHQMHCMMEMLRDYGLLVNGFRPLWNDHHVIHCFNKWYRSIACSADSTAEGYQEAFGSVPMGEIRRASWASSVPRCRDFRALVRWAEDPIRALPFHYDSGLNVSAVSRLSEECDLTKCRDEGGYDAVNMSNPTLIFSSVPSGRFPQPGRDLVVKELPMPDGEGVLVRIQLASLDPFLRSQLRDSSSAWTYTPALPIGEPLCTSAVGTIVRSDAVHDLPVGETVWLARVPMAQYVILEVSVAANRRLVVPIGGRMKEYSLDAGHWLGVLGVPGLTGFAGLYECGRPKPGETIFISSAAGTVGLTVAYFSKRDGLRVVGSAGSVDKIDWLRQTGIFDDAFVFNRKDSHETGESLLRRAAPEGLDIHFASVGGAQLRAAAACMKVHGRIVVCDAIDEYGNIGGVDDEPGCATAPDSPWLWQPVVYKRLKISGFLVTDLARKYMASFQQQMYEGIEKDGGLPRIAPLHVVRGLDKAAEAFGDLFRCGKIMGKLLPYLTSELVFAVSHVSLVLLAGPLSGLTVAPIMGVLSDRSGRRLGLFTTGCIAMAACQIVLAWARDLVGGNPTAAKWVSAAAVYMGCISARASVVGYRAMAIDNVPPRQQPVFNLASGLMSASGAIITLVVGVVRPSFKAVTAVCAVLITLSIFPLWAVHKPPAVHRQAVVREEGSRSAAVSAVLSVPRTLWHAARHLPPWIHRTCKIQILSQYAWFPVSHYLSKYLQDSYVATLGKGSEAVAPDVSARASVRVLLIAEVGAVLLQMTVVRLWDASSASTKPLRRFMDEDMVALRRVWALAFAALAVSTLAAVVFRASFPAAPICAASIMIISPLSVWVPFTIISYETAVVHEEKGGDQSTPRSSATLFSIHEMAITLAHEVLRNMWFWKRDRQGNVAYVSLSTSPPSGAVDMSWDGHNVRPMNGLKTWCGCLLVILLCVYSLAMTILVLATAKVNLWLAAPLGNDPNGFVPASVGTPLRWRTFVRNESNPYHIPDNVFASEIKTRETVERLRQTHASAVRINGRHARWVHDDGSTSNLQATFTPPSMGQDQVYFIRGLYQMRCIIVLLEAYGTSINRQTNITDATDKTKAHEDKKGEDYDDQDVWHWPPEHVAYCLNVLADAVQCTADATPLSFVNGFGSGHLTDGQQAWCRDWDSLRAWAADEKRSVDAARGGAALTGPFGSSLRSSNTERITHIHSPLIQTMAPAVTPEPIAICGLAARLPGEVRTPAEFWDMLMAKRNGLVHWPRSSSNGTSDKERSPAATGRFDAAGFQSDTPAKNTLQAPQAYLLNHVSMGDFDPSFFPVGAKEASRMDPMQRQLLEVAYECAENAGAARNLFGGNTGTSTTSGNSTGTKETASELAARKDVGVFVGVFGEDWLQENVMDSQLAGLYRGTGFLDFLQANRVSFAMDWQGPSIVVKTGCSASLVALDMACHSLRAGECAAAVVLGVNLITSPLMTLLYTAQGLLSPSGCCKTFDAAANGYGRGEAVNAVFLRRLSDAEGAGDPVRAVVRASATGHDGRKVGQLKPDAAAQELLIRKTYALAGIPDSQFGDTAWIECHGTGTAVGDPIEMRSVANVFGRDGIVVGSVKPNVGHSEGAAGLTALIKAVLSLEHGVIPPNIFFNTPNPLIPWQAARLRVPIDPLPWPDGRKKRVSVNSFGVGGSNAHVIVEDGRPPKSLPPRAPTEAARVLLLFSATHPWSLQKQVLNHRNYLVQREASMHHNVASFLHDLAYTLGCRRHHFPLRTYAVVRLQQEPENDDEGKTKAAESGLLSFGDAGHSGQVQDKTPPPRVAFVFTGQGAQSAGMGYELLRDNNVFADSIRYLDQCLKTLPDTLAPEWTLFDELSKPAPDSLIEETRYSLPCCTAVQIGLVNMLRAWGVLPAAVVGHSSGEVASAYAAGVLSARKAIIIAYLRGMVLDEVQDENGKARPRRLGMMATIGLGAAQTETFLSYGAVVACHNSPSNTTVSGDADAVQEILRKVVKADPLIRCHALRVRTAFHSHHVGPSALKYEELLRPILDGLETGSRPLNSPPLYSSVSGSLEADAAKLVGSARYWRDSLEKPVMFRQALGQLVSREHDNNPLLLLEIGPHPALKKPIGETLSALEGSSSSLSTTSEPQASHIATLRRGERSDEALLRTVGELFVRGALTEANMESIFRPDGSVSPSPHCLTDLPPYAWHHGTQYMDPPRVASIYKSARHLPHELLGSRVPDATDLEPCWRCVLEPDDQPAWLGHHVIDGQVVFPAAGFVAMAGEAVHRLGPGHVANKSYVVRNISIRAPLVVPQGLTFELFTRLSQAQKQGQDSGDATIEDNCPDSTWYDFHIMALVPDRDGGQWTSHCRGLVAASGVASAAFLNGKPRHGGTGIGAGCGPAVGRRVGLDGDGDGDARTVDSAEWYSIADSVGLSYGPSLQGLQDITASTSRLLASASVYDYDEDEDEAGYALHPAVLDMGLQLNLVAMCQGLSEKCDLLLLPTYVEEISVEADTARLLQNRENSPQARDGRLEMRAEVSWVRKGRSLQGTVIATAIGDKTSHSDHLGPRLSMRNVKFMAKPPTARRTPQDVPLRTTQPHLASVFEWAADAELIDFDKVGSVVEMSRLLAFKSPRVRVCVFARDGDVALVSAVVRALETQAMSNGNVLASLTYAAATTAELGLAQLSIQEGEQYHVNFAPTWLDMSQSLSAQLENHSGFDLVLVDGPAALTRLCSISAPYEISLPVNPGGWFLVDRASGEAKTETETERKLEQLGFTLVRRRSHSSDSTNKGLHAARALLPGHRKHAGSRQRRVVIILATPALEELARSLQSALQESEVRSEIRVCHSGGQPLSSDDDGNEQTVVVSMLHLEQSPAGEALTAKSFRSYIDSLLAARQPRVWLLPPLQLGSTGPASLCHRPDPAWLIGLTRTARTENPALDFTTIELDTVNTPVRIAADAVARIIERLTQLGPELEPETLQLDRPDMDRELGVTPDGTVLIPRMTWSSLHDAATFAKADTADDIGGPGLVSFREDASYLLVGGLGGLGRSVCRWMAARGARHLVLFSRSAAEPEAATLALVDELASMGCAAVRMSGCAEHLPAVERAVRAADHSAPRGLAGVFHMPMVLRDRPLTDMTWDDWTAVVDPKVRGAWNLHNTLRRRRRDGLEFFVLFSSVSGVVGQRGQANYNAANAFLDAFALYRRGLGLPASVLDLGIVGDVGAVARDKALSAQFRKAGYVFLGEEAVLQAVGIAVGSSAQPQLVVGLAQDPQNDTATRSVIWNRDPRMAKGSGSVSDGSDRHGGASAADAIKRETQDIISWAKEYPVGLVTDTRRESLAFCLGRAVHQVLVTPLKQLSLTRNINSLGLDSFAAVELTAWIQQHFGVHLSTMEANTSISLLQLADLVMDRMVVKHRQAKQPGKPWIGGNQPHAAIGTA</sequence>
<dbReference type="SUPFAM" id="SSF53474">
    <property type="entry name" value="alpha/beta-Hydrolases"/>
    <property type="match status" value="1"/>
</dbReference>
<comment type="catalytic activity">
    <reaction evidence="29">
        <text>(2E)-hexadecenoyl-[ACP] + NADPH + H(+) = hexadecanoyl-[ACP] + NADP(+)</text>
        <dbReference type="Rhea" id="RHEA:41912"/>
        <dbReference type="Rhea" id="RHEA-COMP:9651"/>
        <dbReference type="Rhea" id="RHEA-COMP:9652"/>
        <dbReference type="ChEBI" id="CHEBI:15378"/>
        <dbReference type="ChEBI" id="CHEBI:57783"/>
        <dbReference type="ChEBI" id="CHEBI:58349"/>
        <dbReference type="ChEBI" id="CHEBI:78481"/>
        <dbReference type="ChEBI" id="CHEBI:78483"/>
    </reaction>
    <physiologicalReaction direction="left-to-right" evidence="29">
        <dbReference type="Rhea" id="RHEA:41913"/>
    </physiologicalReaction>
</comment>
<comment type="catalytic activity">
    <reaction evidence="13">
        <text>(3R)-hydroxyhexanoyl-[ACP] = (2E)-hexenoyl-[ACP] + H2O</text>
        <dbReference type="Rhea" id="RHEA:41828"/>
        <dbReference type="Rhea" id="RHEA-COMP:9630"/>
        <dbReference type="Rhea" id="RHEA-COMP:9631"/>
        <dbReference type="ChEBI" id="CHEBI:15377"/>
        <dbReference type="ChEBI" id="CHEBI:78457"/>
        <dbReference type="ChEBI" id="CHEBI:78458"/>
    </reaction>
    <physiologicalReaction direction="left-to-right" evidence="13">
        <dbReference type="Rhea" id="RHEA:41829"/>
    </physiologicalReaction>
</comment>
<keyword evidence="8" id="KW-0663">Pyridoxal phosphate</keyword>
<evidence type="ECO:0000256" key="8">
    <source>
        <dbReference type="ARBA" id="ARBA00022898"/>
    </source>
</evidence>
<feature type="transmembrane region" description="Helical" evidence="54">
    <location>
        <begin position="363"/>
        <end position="383"/>
    </location>
</feature>
<feature type="active site" description="Proton acceptor; for dehydratase activity" evidence="52">
    <location>
        <position position="3412"/>
    </location>
</feature>
<dbReference type="InterPro" id="IPR016035">
    <property type="entry name" value="Acyl_Trfase/lysoPLipase"/>
</dbReference>
<dbReference type="PROSITE" id="PS51405">
    <property type="entry name" value="HEME_HALOPEROXIDASE"/>
    <property type="match status" value="1"/>
</dbReference>
<dbReference type="OrthoDB" id="329835at2759"/>
<evidence type="ECO:0000256" key="43">
    <source>
        <dbReference type="ARBA" id="ARBA00049019"/>
    </source>
</evidence>
<comment type="catalytic activity">
    <reaction evidence="14">
        <text>(3R)-hydroxydecanoyl-[ACP] = (2E)-decenoyl-[ACP] + H2O</text>
        <dbReference type="Rhea" id="RHEA:41860"/>
        <dbReference type="Rhea" id="RHEA-COMP:9638"/>
        <dbReference type="Rhea" id="RHEA-COMP:9639"/>
        <dbReference type="ChEBI" id="CHEBI:15377"/>
        <dbReference type="ChEBI" id="CHEBI:78466"/>
        <dbReference type="ChEBI" id="CHEBI:78467"/>
    </reaction>
    <physiologicalReaction direction="left-to-right" evidence="14">
        <dbReference type="Rhea" id="RHEA:41861"/>
    </physiologicalReaction>
</comment>
<comment type="catalytic activity">
    <reaction evidence="38">
        <text>3-oxohexanoyl-[ACP] + NADPH + H(+) = (3R)-hydroxyhexanoyl-[ACP] + NADP(+)</text>
        <dbReference type="Rhea" id="RHEA:41824"/>
        <dbReference type="Rhea" id="RHEA-COMP:9629"/>
        <dbReference type="Rhea" id="RHEA-COMP:9630"/>
        <dbReference type="ChEBI" id="CHEBI:15378"/>
        <dbReference type="ChEBI" id="CHEBI:57783"/>
        <dbReference type="ChEBI" id="CHEBI:58349"/>
        <dbReference type="ChEBI" id="CHEBI:78456"/>
        <dbReference type="ChEBI" id="CHEBI:78457"/>
    </reaction>
    <physiologicalReaction direction="left-to-right" evidence="38">
        <dbReference type="Rhea" id="RHEA:41825"/>
    </physiologicalReaction>
</comment>
<keyword evidence="61" id="KW-1185">Reference proteome</keyword>
<dbReference type="Pfam" id="PF00698">
    <property type="entry name" value="Acyl_transf_1"/>
    <property type="match status" value="1"/>
</dbReference>
<comment type="catalytic activity">
    <reaction evidence="43">
        <text>(2E)-octadecenoyl-[ACP] + NADPH + H(+) = octadecanoyl-[ACP] + NADP(+)</text>
        <dbReference type="Rhea" id="RHEA:41928"/>
        <dbReference type="Rhea" id="RHEA-COMP:9655"/>
        <dbReference type="Rhea" id="RHEA-COMP:9656"/>
        <dbReference type="ChEBI" id="CHEBI:15378"/>
        <dbReference type="ChEBI" id="CHEBI:57783"/>
        <dbReference type="ChEBI" id="CHEBI:58349"/>
        <dbReference type="ChEBI" id="CHEBI:78489"/>
        <dbReference type="ChEBI" id="CHEBI:78495"/>
    </reaction>
    <physiologicalReaction direction="left-to-right" evidence="43">
        <dbReference type="Rhea" id="RHEA:41929"/>
    </physiologicalReaction>
</comment>
<feature type="transmembrane region" description="Helical" evidence="54">
    <location>
        <begin position="2103"/>
        <end position="2125"/>
    </location>
</feature>
<feature type="transmembrane region" description="Helical" evidence="54">
    <location>
        <begin position="154"/>
        <end position="180"/>
    </location>
</feature>
<dbReference type="Pfam" id="PF16884">
    <property type="entry name" value="ADH_N_2"/>
    <property type="match status" value="1"/>
</dbReference>
<comment type="subcellular location">
    <subcellularLocation>
        <location evidence="1">Membrane</location>
        <topology evidence="1">Multi-pass membrane protein</topology>
    </subcellularLocation>
</comment>
<comment type="catalytic activity">
    <reaction evidence="16">
        <text>(3R)-hydroxytetradecanoyl-[ACP] = (2E)-tetradecenoyl-[ACP] + H2O</text>
        <dbReference type="Rhea" id="RHEA:41892"/>
        <dbReference type="Rhea" id="RHEA-COMP:9646"/>
        <dbReference type="Rhea" id="RHEA-COMP:9647"/>
        <dbReference type="ChEBI" id="CHEBI:15377"/>
        <dbReference type="ChEBI" id="CHEBI:78474"/>
        <dbReference type="ChEBI" id="CHEBI:78475"/>
    </reaction>
    <physiologicalReaction direction="left-to-right" evidence="16">
        <dbReference type="Rhea" id="RHEA:41893"/>
    </physiologicalReaction>
</comment>
<evidence type="ECO:0000256" key="16">
    <source>
        <dbReference type="ARBA" id="ARBA00023398"/>
    </source>
</evidence>
<dbReference type="InterPro" id="IPR020841">
    <property type="entry name" value="PKS_Beta-ketoAc_synthase_dom"/>
</dbReference>
<dbReference type="PANTHER" id="PTHR43775:SF49">
    <property type="entry name" value="SYNTHASE, PUTATIVE (JCVI)-RELATED"/>
    <property type="match status" value="1"/>
</dbReference>
<dbReference type="Gene3D" id="3.40.50.1820">
    <property type="entry name" value="alpha/beta hydrolase"/>
    <property type="match status" value="1"/>
</dbReference>
<feature type="transmembrane region" description="Helical" evidence="54">
    <location>
        <begin position="1996"/>
        <end position="2020"/>
    </location>
</feature>
<dbReference type="InterPro" id="IPR009081">
    <property type="entry name" value="PP-bd_ACP"/>
</dbReference>
<dbReference type="InterPro" id="IPR001227">
    <property type="entry name" value="Ac_transferase_dom_sf"/>
</dbReference>
<feature type="transmembrane region" description="Helical" evidence="54">
    <location>
        <begin position="1682"/>
        <end position="1706"/>
    </location>
</feature>
<feature type="transmembrane region" description="Helical" evidence="54">
    <location>
        <begin position="200"/>
        <end position="218"/>
    </location>
</feature>
<evidence type="ECO:0000256" key="11">
    <source>
        <dbReference type="ARBA" id="ARBA00023332"/>
    </source>
</evidence>
<evidence type="ECO:0000256" key="53">
    <source>
        <dbReference type="SAM" id="MobiDB-lite"/>
    </source>
</evidence>
<dbReference type="GO" id="GO:0004316">
    <property type="term" value="F:3-oxoacyl-[acyl-carrier-protein] reductase (NADPH) activity"/>
    <property type="evidence" value="ECO:0007669"/>
    <property type="project" value="UniProtKB-EC"/>
</dbReference>
<keyword evidence="54" id="KW-0472">Membrane</keyword>
<comment type="catalytic activity">
    <reaction evidence="46">
        <text>3-oxododecanoyl-[ACP] + NADPH + H(+) = (3R)-hydroxydodecanoyl-[ACP] + NADP(+)</text>
        <dbReference type="Rhea" id="RHEA:41872"/>
        <dbReference type="Rhea" id="RHEA-COMP:9641"/>
        <dbReference type="Rhea" id="RHEA-COMP:9642"/>
        <dbReference type="ChEBI" id="CHEBI:15378"/>
        <dbReference type="ChEBI" id="CHEBI:57783"/>
        <dbReference type="ChEBI" id="CHEBI:58349"/>
        <dbReference type="ChEBI" id="CHEBI:78469"/>
        <dbReference type="ChEBI" id="CHEBI:78470"/>
    </reaction>
    <physiologicalReaction direction="left-to-right" evidence="46">
        <dbReference type="Rhea" id="RHEA:41873"/>
    </physiologicalReaction>
</comment>
<dbReference type="Gene3D" id="1.10.1200.10">
    <property type="entry name" value="ACP-like"/>
    <property type="match status" value="1"/>
</dbReference>
<dbReference type="SMART" id="SM00823">
    <property type="entry name" value="PKS_PP"/>
    <property type="match status" value="1"/>
</dbReference>
<dbReference type="InterPro" id="IPR014031">
    <property type="entry name" value="Ketoacyl_synth_C"/>
</dbReference>
<comment type="catalytic activity">
    <reaction evidence="39">
        <text>a 2,3-saturated acyl-[ACP] + NADP(+) = a (2E)-enoyl-[ACP] + NADPH + H(+)</text>
        <dbReference type="Rhea" id="RHEA:22564"/>
        <dbReference type="Rhea" id="RHEA-COMP:9925"/>
        <dbReference type="Rhea" id="RHEA-COMP:9926"/>
        <dbReference type="ChEBI" id="CHEBI:15378"/>
        <dbReference type="ChEBI" id="CHEBI:57783"/>
        <dbReference type="ChEBI" id="CHEBI:58349"/>
        <dbReference type="ChEBI" id="CHEBI:78784"/>
        <dbReference type="ChEBI" id="CHEBI:78785"/>
        <dbReference type="EC" id="1.3.1.39"/>
    </reaction>
    <physiologicalReaction direction="right-to-left" evidence="39">
        <dbReference type="Rhea" id="RHEA:22566"/>
    </physiologicalReaction>
</comment>
<evidence type="ECO:0000256" key="45">
    <source>
        <dbReference type="ARBA" id="ARBA00049171"/>
    </source>
</evidence>
<dbReference type="Pfam" id="PF00550">
    <property type="entry name" value="PP-binding"/>
    <property type="match status" value="1"/>
</dbReference>
<dbReference type="SUPFAM" id="SSF55048">
    <property type="entry name" value="Probable ACP-binding domain of malonyl-CoA ACP transacylase"/>
    <property type="match status" value="1"/>
</dbReference>
<dbReference type="InterPro" id="IPR036736">
    <property type="entry name" value="ACP-like_sf"/>
</dbReference>
<dbReference type="InterPro" id="IPR018201">
    <property type="entry name" value="Ketoacyl_synth_AS"/>
</dbReference>
<feature type="region of interest" description="Disordered" evidence="53">
    <location>
        <begin position="258"/>
        <end position="297"/>
    </location>
</feature>
<dbReference type="InterPro" id="IPR057326">
    <property type="entry name" value="KR_dom"/>
</dbReference>
<feature type="transmembrane region" description="Helical" evidence="54">
    <location>
        <begin position="1751"/>
        <end position="1774"/>
    </location>
</feature>
<comment type="catalytic activity">
    <reaction evidence="17">
        <text>(3R)-hydroxyoctadecanoyl-[ACP] = (2E)-octadecenoyl-[ACP] + H2O</text>
        <dbReference type="Rhea" id="RHEA:41924"/>
        <dbReference type="Rhea" id="RHEA-COMP:9654"/>
        <dbReference type="Rhea" id="RHEA-COMP:9655"/>
        <dbReference type="ChEBI" id="CHEBI:15377"/>
        <dbReference type="ChEBI" id="CHEBI:78488"/>
        <dbReference type="ChEBI" id="CHEBI:78489"/>
    </reaction>
    <physiologicalReaction direction="left-to-right" evidence="17">
        <dbReference type="Rhea" id="RHEA:41925"/>
    </physiologicalReaction>
</comment>
<dbReference type="GO" id="GO:0016020">
    <property type="term" value="C:membrane"/>
    <property type="evidence" value="ECO:0007669"/>
    <property type="project" value="UniProtKB-SubCell"/>
</dbReference>
<dbReference type="CDD" id="cd00833">
    <property type="entry name" value="PKS"/>
    <property type="match status" value="1"/>
</dbReference>
<dbReference type="PROSITE" id="PS50075">
    <property type="entry name" value="CARRIER"/>
    <property type="match status" value="1"/>
</dbReference>
<evidence type="ECO:0000256" key="1">
    <source>
        <dbReference type="ARBA" id="ARBA00004141"/>
    </source>
</evidence>
<dbReference type="Gene3D" id="1.20.1250.20">
    <property type="entry name" value="MFS general substrate transporter like domains"/>
    <property type="match status" value="2"/>
</dbReference>
<evidence type="ECO:0000256" key="34">
    <source>
        <dbReference type="ARBA" id="ARBA00048281"/>
    </source>
</evidence>
<dbReference type="InterPro" id="IPR013968">
    <property type="entry name" value="PKS_KR"/>
</dbReference>
<comment type="catalytic activity">
    <reaction evidence="35">
        <text>tetradecanoyl-[ACP] + H2O = tetradecanoate + holo-[ACP] + H(+)</text>
        <dbReference type="Rhea" id="RHEA:30123"/>
        <dbReference type="Rhea" id="RHEA-COMP:9648"/>
        <dbReference type="Rhea" id="RHEA-COMP:9685"/>
        <dbReference type="ChEBI" id="CHEBI:15377"/>
        <dbReference type="ChEBI" id="CHEBI:15378"/>
        <dbReference type="ChEBI" id="CHEBI:30807"/>
        <dbReference type="ChEBI" id="CHEBI:64479"/>
        <dbReference type="ChEBI" id="CHEBI:78477"/>
        <dbReference type="EC" id="3.1.2.14"/>
    </reaction>
    <physiologicalReaction direction="left-to-right" evidence="35">
        <dbReference type="Rhea" id="RHEA:30124"/>
    </physiologicalReaction>
</comment>
<keyword evidence="9" id="KW-0560">Oxidoreductase</keyword>
<dbReference type="InterPro" id="IPR020843">
    <property type="entry name" value="ER"/>
</dbReference>
<comment type="catalytic activity">
    <reaction evidence="24">
        <text>a (3R)-hydroxyacyl-[ACP] + NADP(+) = a 3-oxoacyl-[ACP] + NADPH + H(+)</text>
        <dbReference type="Rhea" id="RHEA:17397"/>
        <dbReference type="Rhea" id="RHEA-COMP:9916"/>
        <dbReference type="Rhea" id="RHEA-COMP:9945"/>
        <dbReference type="ChEBI" id="CHEBI:15378"/>
        <dbReference type="ChEBI" id="CHEBI:57783"/>
        <dbReference type="ChEBI" id="CHEBI:58349"/>
        <dbReference type="ChEBI" id="CHEBI:78776"/>
        <dbReference type="ChEBI" id="CHEBI:78827"/>
        <dbReference type="EC" id="1.1.1.100"/>
    </reaction>
    <physiologicalReaction direction="right-to-left" evidence="24">
        <dbReference type="Rhea" id="RHEA:17399"/>
    </physiologicalReaction>
</comment>
<dbReference type="Pfam" id="PF14765">
    <property type="entry name" value="PS-DH"/>
    <property type="match status" value="1"/>
</dbReference>
<comment type="function">
    <text evidence="20">Fatty acid synthetase is a multifunctional enzyme that catalyzes the de novo biosynthesis of long-chain saturated fatty acids starting from acetyl-CoA and malonyl-CoA in the presence of NADPH. This multifunctional protein contains 7 catalytic activities and a site for the binding of the prosthetic group 4'-phosphopantetheine of the acyl carrier protein ([ACP]) domain.</text>
</comment>
<keyword evidence="5" id="KW-0489">Methyltransferase</keyword>
<dbReference type="Pfam" id="PF07690">
    <property type="entry name" value="MFS_1"/>
    <property type="match status" value="1"/>
</dbReference>
<evidence type="ECO:0000256" key="54">
    <source>
        <dbReference type="SAM" id="Phobius"/>
    </source>
</evidence>
<keyword evidence="7" id="KW-0702">S-nitrosylation</keyword>
<dbReference type="SUPFAM" id="SSF47571">
    <property type="entry name" value="Cloroperoxidase"/>
    <property type="match status" value="1"/>
</dbReference>
<comment type="catalytic activity">
    <reaction evidence="48">
        <text>3-oxooctanoyl-[ACP] + NADPH + H(+) = (3R)-hydroxyoctanoyl-[ACP] + NADP(+)</text>
        <dbReference type="Rhea" id="RHEA:41840"/>
        <dbReference type="Rhea" id="RHEA-COMP:9633"/>
        <dbReference type="Rhea" id="RHEA-COMP:9634"/>
        <dbReference type="ChEBI" id="CHEBI:15378"/>
        <dbReference type="ChEBI" id="CHEBI:57783"/>
        <dbReference type="ChEBI" id="CHEBI:58349"/>
        <dbReference type="ChEBI" id="CHEBI:78460"/>
        <dbReference type="ChEBI" id="CHEBI:78461"/>
    </reaction>
    <physiologicalReaction direction="left-to-right" evidence="48">
        <dbReference type="Rhea" id="RHEA:41841"/>
    </physiologicalReaction>
</comment>
<feature type="region of interest" description="Disordered" evidence="53">
    <location>
        <begin position="3281"/>
        <end position="3302"/>
    </location>
</feature>
<feature type="domain" description="PKS/mFAS DH" evidence="59">
    <location>
        <begin position="3379"/>
        <end position="3734"/>
    </location>
</feature>
<dbReference type="Gene3D" id="3.40.50.720">
    <property type="entry name" value="NAD(P)-binding Rossmann-like Domain"/>
    <property type="match status" value="2"/>
</dbReference>
<evidence type="ECO:0000259" key="55">
    <source>
        <dbReference type="PROSITE" id="PS50075"/>
    </source>
</evidence>
<comment type="catalytic activity">
    <reaction evidence="36">
        <text>(2E)-octenoyl-[ACP] + NADPH + H(+) = octanoyl-[ACP] + NADP(+)</text>
        <dbReference type="Rhea" id="RHEA:41848"/>
        <dbReference type="Rhea" id="RHEA-COMP:9635"/>
        <dbReference type="Rhea" id="RHEA-COMP:9636"/>
        <dbReference type="ChEBI" id="CHEBI:15378"/>
        <dbReference type="ChEBI" id="CHEBI:57783"/>
        <dbReference type="ChEBI" id="CHEBI:58349"/>
        <dbReference type="ChEBI" id="CHEBI:78462"/>
        <dbReference type="ChEBI" id="CHEBI:78463"/>
    </reaction>
    <physiologicalReaction direction="left-to-right" evidence="36">
        <dbReference type="Rhea" id="RHEA:41849"/>
    </physiologicalReaction>
</comment>
<dbReference type="InterPro" id="IPR001031">
    <property type="entry name" value="Thioesterase"/>
</dbReference>
<dbReference type="Proteomes" id="UP000434172">
    <property type="component" value="Unassembled WGS sequence"/>
</dbReference>
<comment type="catalytic activity">
    <reaction evidence="32">
        <text>acetyl-[ACP] + malonyl-[ACP] + H(+) = 3-oxobutanoyl-[ACP] + holo-[ACP] + CO2</text>
        <dbReference type="Rhea" id="RHEA:41800"/>
        <dbReference type="Rhea" id="RHEA-COMP:9621"/>
        <dbReference type="Rhea" id="RHEA-COMP:9623"/>
        <dbReference type="Rhea" id="RHEA-COMP:9625"/>
        <dbReference type="Rhea" id="RHEA-COMP:9685"/>
        <dbReference type="ChEBI" id="CHEBI:15378"/>
        <dbReference type="ChEBI" id="CHEBI:16526"/>
        <dbReference type="ChEBI" id="CHEBI:64479"/>
        <dbReference type="ChEBI" id="CHEBI:78446"/>
        <dbReference type="ChEBI" id="CHEBI:78449"/>
        <dbReference type="ChEBI" id="CHEBI:78450"/>
    </reaction>
    <physiologicalReaction direction="left-to-right" evidence="32">
        <dbReference type="Rhea" id="RHEA:41801"/>
    </physiologicalReaction>
</comment>
<feature type="domain" description="Major facilitator superfamily (MFS) profile" evidence="56">
    <location>
        <begin position="23"/>
        <end position="521"/>
    </location>
</feature>
<feature type="region of interest" description="Disordered" evidence="53">
    <location>
        <begin position="2513"/>
        <end position="2533"/>
    </location>
</feature>
<feature type="domain" description="Carrier" evidence="55">
    <location>
        <begin position="4479"/>
        <end position="4556"/>
    </location>
</feature>
<feature type="transmembrane region" description="Helical" evidence="54">
    <location>
        <begin position="532"/>
        <end position="549"/>
    </location>
</feature>
<evidence type="ECO:0000259" key="57">
    <source>
        <dbReference type="PROSITE" id="PS51405"/>
    </source>
</evidence>
<dbReference type="PROSITE" id="PS00606">
    <property type="entry name" value="KS3_1"/>
    <property type="match status" value="1"/>
</dbReference>
<evidence type="ECO:0000256" key="52">
    <source>
        <dbReference type="PROSITE-ProRule" id="PRU01363"/>
    </source>
</evidence>
<evidence type="ECO:0000256" key="14">
    <source>
        <dbReference type="ARBA" id="ARBA00023388"/>
    </source>
</evidence>
<dbReference type="InterPro" id="IPR050091">
    <property type="entry name" value="PKS_NRPS_Biosynth_Enz"/>
</dbReference>
<dbReference type="CDD" id="cd05288">
    <property type="entry name" value="PGDH"/>
    <property type="match status" value="1"/>
</dbReference>
<feature type="transmembrane region" description="Helical" evidence="54">
    <location>
        <begin position="1718"/>
        <end position="1739"/>
    </location>
</feature>